<accession>A0A087U2I2</accession>
<reference evidence="1 2" key="1">
    <citation type="submission" date="2013-11" db="EMBL/GenBank/DDBJ databases">
        <title>Genome sequencing of Stegodyphus mimosarum.</title>
        <authorList>
            <person name="Bechsgaard J."/>
        </authorList>
    </citation>
    <scope>NUCLEOTIDE SEQUENCE [LARGE SCALE GENOMIC DNA]</scope>
</reference>
<dbReference type="EMBL" id="KK117843">
    <property type="protein sequence ID" value="KFM71571.1"/>
    <property type="molecule type" value="Genomic_DNA"/>
</dbReference>
<dbReference type="Proteomes" id="UP000054359">
    <property type="component" value="Unassembled WGS sequence"/>
</dbReference>
<dbReference type="AlphaFoldDB" id="A0A087U2I2"/>
<sequence>MRAQRYLDNVLRPVAISYLQGLPNAIFQQDNVRPHSARICQYALQGIQMFPWPPYSPDLSPIEYV</sequence>
<proteinExistence type="predicted"/>
<organism evidence="1 2">
    <name type="scientific">Stegodyphus mimosarum</name>
    <name type="common">African social velvet spider</name>
    <dbReference type="NCBI Taxonomy" id="407821"/>
    <lineage>
        <taxon>Eukaryota</taxon>
        <taxon>Metazoa</taxon>
        <taxon>Ecdysozoa</taxon>
        <taxon>Arthropoda</taxon>
        <taxon>Chelicerata</taxon>
        <taxon>Arachnida</taxon>
        <taxon>Araneae</taxon>
        <taxon>Araneomorphae</taxon>
        <taxon>Entelegynae</taxon>
        <taxon>Eresoidea</taxon>
        <taxon>Eresidae</taxon>
        <taxon>Stegodyphus</taxon>
    </lineage>
</organism>
<feature type="non-terminal residue" evidence="1">
    <location>
        <position position="65"/>
    </location>
</feature>
<dbReference type="GO" id="GO:0003676">
    <property type="term" value="F:nucleic acid binding"/>
    <property type="evidence" value="ECO:0007669"/>
    <property type="project" value="InterPro"/>
</dbReference>
<dbReference type="InterPro" id="IPR036397">
    <property type="entry name" value="RNaseH_sf"/>
</dbReference>
<dbReference type="Gene3D" id="3.30.420.10">
    <property type="entry name" value="Ribonuclease H-like superfamily/Ribonuclease H"/>
    <property type="match status" value="1"/>
</dbReference>
<evidence type="ECO:0000313" key="1">
    <source>
        <dbReference type="EMBL" id="KFM71571.1"/>
    </source>
</evidence>
<protein>
    <recommendedName>
        <fullName evidence="3">Tc1-like transposase DDE domain-containing protein</fullName>
    </recommendedName>
</protein>
<evidence type="ECO:0008006" key="3">
    <source>
        <dbReference type="Google" id="ProtNLM"/>
    </source>
</evidence>
<dbReference type="OMA" id="SARICQY"/>
<name>A0A087U2I2_STEMI</name>
<keyword evidence="2" id="KW-1185">Reference proteome</keyword>
<dbReference type="OrthoDB" id="6507355at2759"/>
<gene>
    <name evidence="1" type="ORF">X975_16085</name>
</gene>
<evidence type="ECO:0000313" key="2">
    <source>
        <dbReference type="Proteomes" id="UP000054359"/>
    </source>
</evidence>